<dbReference type="AlphaFoldDB" id="A0A7Y7BA42"/>
<feature type="signal peptide" evidence="1">
    <location>
        <begin position="1"/>
        <end position="33"/>
    </location>
</feature>
<name>A0A7Y7BA42_STRMO</name>
<protein>
    <submittedName>
        <fullName evidence="2">Uncharacterized protein</fullName>
    </submittedName>
</protein>
<evidence type="ECO:0000256" key="1">
    <source>
        <dbReference type="SAM" id="SignalP"/>
    </source>
</evidence>
<dbReference type="EMBL" id="JABBXF010000078">
    <property type="protein sequence ID" value="NVK81356.1"/>
    <property type="molecule type" value="Genomic_DNA"/>
</dbReference>
<organism evidence="2 3">
    <name type="scientific">Streptomyces morookaense</name>
    <name type="common">Streptoverticillium morookaense</name>
    <dbReference type="NCBI Taxonomy" id="1970"/>
    <lineage>
        <taxon>Bacteria</taxon>
        <taxon>Bacillati</taxon>
        <taxon>Actinomycetota</taxon>
        <taxon>Actinomycetes</taxon>
        <taxon>Kitasatosporales</taxon>
        <taxon>Streptomycetaceae</taxon>
        <taxon>Streptomyces</taxon>
    </lineage>
</organism>
<evidence type="ECO:0000313" key="3">
    <source>
        <dbReference type="Proteomes" id="UP000587462"/>
    </source>
</evidence>
<gene>
    <name evidence="2" type="ORF">HG542_27405</name>
</gene>
<dbReference type="RefSeq" id="WP_171086018.1">
    <property type="nucleotide sequence ID" value="NZ_BNBU01000006.1"/>
</dbReference>
<evidence type="ECO:0000313" key="2">
    <source>
        <dbReference type="EMBL" id="NVK81356.1"/>
    </source>
</evidence>
<accession>A0A7Y7BA42</accession>
<dbReference type="Proteomes" id="UP000587462">
    <property type="component" value="Unassembled WGS sequence"/>
</dbReference>
<keyword evidence="1" id="KW-0732">Signal</keyword>
<feature type="chain" id="PRO_5031090913" evidence="1">
    <location>
        <begin position="34"/>
        <end position="124"/>
    </location>
</feature>
<reference evidence="2 3" key="1">
    <citation type="submission" date="2020-04" db="EMBL/GenBank/DDBJ databases">
        <title>Draft Genome Sequence of Streptomyces morookaense DSM 40503, an 8-azaguanine-producing strain.</title>
        <authorList>
            <person name="Qi J."/>
            <person name="Gao J.-M."/>
        </authorList>
    </citation>
    <scope>NUCLEOTIDE SEQUENCE [LARGE SCALE GENOMIC DNA]</scope>
    <source>
        <strain evidence="2 3">DSM 40503</strain>
    </source>
</reference>
<keyword evidence="3" id="KW-1185">Reference proteome</keyword>
<comment type="caution">
    <text evidence="2">The sequence shown here is derived from an EMBL/GenBank/DDBJ whole genome shotgun (WGS) entry which is preliminary data.</text>
</comment>
<proteinExistence type="predicted"/>
<sequence>MALLRKKLLTGGAIVASAAALTVSMGLAQPAAATDFPNAPVVYFATGQDLTGRQMPVDISNTDCRTLPEPARSAVNFTAANIQVYFNHDCRTGLPDRPSDLSFGLGSLHWGNFPYPALSYRVVR</sequence>